<evidence type="ECO:0000256" key="1">
    <source>
        <dbReference type="SAM" id="MobiDB-lite"/>
    </source>
</evidence>
<evidence type="ECO:0000313" key="2">
    <source>
        <dbReference type="EMBL" id="KAG1798574.1"/>
    </source>
</evidence>
<name>A0A9P7J0M1_9AGAM</name>
<keyword evidence="3" id="KW-1185">Reference proteome</keyword>
<dbReference type="AlphaFoldDB" id="A0A9P7J0M1"/>
<protein>
    <submittedName>
        <fullName evidence="2">Uncharacterized protein</fullName>
    </submittedName>
</protein>
<dbReference type="EMBL" id="JABBWE010000013">
    <property type="protein sequence ID" value="KAG1798574.1"/>
    <property type="molecule type" value="Genomic_DNA"/>
</dbReference>
<feature type="region of interest" description="Disordered" evidence="1">
    <location>
        <begin position="270"/>
        <end position="292"/>
    </location>
</feature>
<accession>A0A9P7J0M1</accession>
<evidence type="ECO:0000313" key="3">
    <source>
        <dbReference type="Proteomes" id="UP000719766"/>
    </source>
</evidence>
<gene>
    <name evidence="2" type="ORF">HD556DRAFT_1440281</name>
</gene>
<reference evidence="2" key="1">
    <citation type="journal article" date="2020" name="New Phytol.">
        <title>Comparative genomics reveals dynamic genome evolution in host specialist ectomycorrhizal fungi.</title>
        <authorList>
            <person name="Lofgren L.A."/>
            <person name="Nguyen N.H."/>
            <person name="Vilgalys R."/>
            <person name="Ruytinx J."/>
            <person name="Liao H.L."/>
            <person name="Branco S."/>
            <person name="Kuo A."/>
            <person name="LaButti K."/>
            <person name="Lipzen A."/>
            <person name="Andreopoulos W."/>
            <person name="Pangilinan J."/>
            <person name="Riley R."/>
            <person name="Hundley H."/>
            <person name="Na H."/>
            <person name="Barry K."/>
            <person name="Grigoriev I.V."/>
            <person name="Stajich J.E."/>
            <person name="Kennedy P.G."/>
        </authorList>
    </citation>
    <scope>NUCLEOTIDE SEQUENCE</scope>
    <source>
        <strain evidence="2">S12</strain>
    </source>
</reference>
<comment type="caution">
    <text evidence="2">The sequence shown here is derived from an EMBL/GenBank/DDBJ whole genome shotgun (WGS) entry which is preliminary data.</text>
</comment>
<feature type="compositionally biased region" description="Basic and acidic residues" evidence="1">
    <location>
        <begin position="273"/>
        <end position="292"/>
    </location>
</feature>
<sequence>MVQLAHKEHPFSAFKNRQFHFIGYMAAHGEVSPLYCDGLSEVKRPWLQKLNILGVLCIPNDVGVIHDYPLFAELVGDSDFLVKTSFCRSNILVKPGPMWFLSQLSEASIPFTLAQFPHGFPPPILEDNTFSYGQQLSVITDEPSSMIELPLSAGPTVTTLTRYPSPRFVSNIKTTAPQLTEMVDMLPDSALSSAQGLNFSGLGTTCPQDEQQPSNMAALTRSTSLTDITQESDILLRPCTKGRTDSKGLGFSSCTVPLIQVCALNFRMTSGESPRKSEELPDERGKVRKDFPDECKQLPNECGKVPEELPEITMGFHPDTEMCNGYSGLVLSRSK</sequence>
<dbReference type="OrthoDB" id="2687329at2759"/>
<dbReference type="GeneID" id="64599856"/>
<dbReference type="Proteomes" id="UP000719766">
    <property type="component" value="Unassembled WGS sequence"/>
</dbReference>
<organism evidence="2 3">
    <name type="scientific">Suillus plorans</name>
    <dbReference type="NCBI Taxonomy" id="116603"/>
    <lineage>
        <taxon>Eukaryota</taxon>
        <taxon>Fungi</taxon>
        <taxon>Dikarya</taxon>
        <taxon>Basidiomycota</taxon>
        <taxon>Agaricomycotina</taxon>
        <taxon>Agaricomycetes</taxon>
        <taxon>Agaricomycetidae</taxon>
        <taxon>Boletales</taxon>
        <taxon>Suillineae</taxon>
        <taxon>Suillaceae</taxon>
        <taxon>Suillus</taxon>
    </lineage>
</organism>
<proteinExistence type="predicted"/>
<dbReference type="RefSeq" id="XP_041163260.1">
    <property type="nucleotide sequence ID" value="XM_041306092.1"/>
</dbReference>